<dbReference type="GO" id="GO:0006730">
    <property type="term" value="P:one-carbon metabolic process"/>
    <property type="evidence" value="ECO:0007669"/>
    <property type="project" value="UniProtKB-KW"/>
</dbReference>
<dbReference type="InterPro" id="IPR002912">
    <property type="entry name" value="ACT_dom"/>
</dbReference>
<dbReference type="InterPro" id="IPR045865">
    <property type="entry name" value="ACT-like_dom_sf"/>
</dbReference>
<dbReference type="AlphaFoldDB" id="A0A9X2HKE8"/>
<dbReference type="PROSITE" id="PS51671">
    <property type="entry name" value="ACT"/>
    <property type="match status" value="1"/>
</dbReference>
<dbReference type="InterPro" id="IPR036477">
    <property type="entry name" value="Formyl_transf_N_sf"/>
</dbReference>
<protein>
    <recommendedName>
        <fullName evidence="3 4">Formyltetrahydrofolate deformylase</fullName>
        <ecNumber evidence="3 4">3.5.1.10</ecNumber>
    </recommendedName>
    <alternativeName>
        <fullName evidence="3">Formyl-FH(4) hydrolase</fullName>
    </alternativeName>
</protein>
<dbReference type="PANTHER" id="PTHR42706">
    <property type="entry name" value="FORMYLTETRAHYDROFOLATE DEFORMYLASE"/>
    <property type="match status" value="1"/>
</dbReference>
<feature type="domain" description="ACT" evidence="5">
    <location>
        <begin position="20"/>
        <end position="98"/>
    </location>
</feature>
<evidence type="ECO:0000256" key="2">
    <source>
        <dbReference type="ARBA" id="ARBA00022801"/>
    </source>
</evidence>
<dbReference type="InterPro" id="IPR002376">
    <property type="entry name" value="Formyl_transf_N"/>
</dbReference>
<dbReference type="CDD" id="cd04875">
    <property type="entry name" value="ACT_F4HF-DF"/>
    <property type="match status" value="1"/>
</dbReference>
<evidence type="ECO:0000313" key="6">
    <source>
        <dbReference type="EMBL" id="MCP3426543.1"/>
    </source>
</evidence>
<dbReference type="Proteomes" id="UP001139502">
    <property type="component" value="Unassembled WGS sequence"/>
</dbReference>
<proteinExistence type="inferred from homology"/>
<evidence type="ECO:0000256" key="1">
    <source>
        <dbReference type="ARBA" id="ARBA00022563"/>
    </source>
</evidence>
<dbReference type="Pfam" id="PF00551">
    <property type="entry name" value="Formyl_trans_N"/>
    <property type="match status" value="1"/>
</dbReference>
<evidence type="ECO:0000256" key="3">
    <source>
        <dbReference type="HAMAP-Rule" id="MF_01927"/>
    </source>
</evidence>
<dbReference type="GO" id="GO:0008864">
    <property type="term" value="F:formyltetrahydrofolate deformylase activity"/>
    <property type="evidence" value="ECO:0007669"/>
    <property type="project" value="UniProtKB-UniRule"/>
</dbReference>
<dbReference type="EC" id="3.5.1.10" evidence="3 4"/>
<comment type="pathway">
    <text evidence="3">Purine metabolism; IMP biosynthesis via de novo pathway; formate from 10-formyl-5,6,7,8-tetrahydrofolate: step 1/1.</text>
</comment>
<dbReference type="SUPFAM" id="SSF55021">
    <property type="entry name" value="ACT-like"/>
    <property type="match status" value="1"/>
</dbReference>
<dbReference type="InterPro" id="IPR041729">
    <property type="entry name" value="Formyl-FH4-Hydrolase_C"/>
</dbReference>
<dbReference type="EMBL" id="JANAFB010000029">
    <property type="protein sequence ID" value="MCP3426543.1"/>
    <property type="molecule type" value="Genomic_DNA"/>
</dbReference>
<dbReference type="NCBIfam" id="TIGR00655">
    <property type="entry name" value="PurU"/>
    <property type="match status" value="1"/>
</dbReference>
<evidence type="ECO:0000259" key="5">
    <source>
        <dbReference type="PROSITE" id="PS51671"/>
    </source>
</evidence>
<evidence type="ECO:0000313" key="7">
    <source>
        <dbReference type="Proteomes" id="UP001139502"/>
    </source>
</evidence>
<dbReference type="Gene3D" id="3.30.70.260">
    <property type="match status" value="1"/>
</dbReference>
<keyword evidence="2 3" id="KW-0378">Hydrolase</keyword>
<dbReference type="GO" id="GO:0006189">
    <property type="term" value="P:'de novo' IMP biosynthetic process"/>
    <property type="evidence" value="ECO:0007669"/>
    <property type="project" value="UniProtKB-UniRule"/>
</dbReference>
<dbReference type="CDD" id="cd08648">
    <property type="entry name" value="FMT_core_Formyl-FH4-Hydrolase_C"/>
    <property type="match status" value="1"/>
</dbReference>
<dbReference type="InterPro" id="IPR004810">
    <property type="entry name" value="PurU"/>
</dbReference>
<keyword evidence="3" id="KW-0658">Purine biosynthesis</keyword>
<comment type="caution">
    <text evidence="6">The sequence shown here is derived from an EMBL/GenBank/DDBJ whole genome shotgun (WGS) entry which is preliminary data.</text>
</comment>
<sequence>MTATLSTTPETPNATTYEYVLNFACAQRPGLLHALTGLLVEFEGNIIELKQFDDPRSDRYFLRMHFSVPGDSPETVDAGLRERLTRLETDLGAEWSLNPHAARRRVLIMASKSDHCLNDLLYRSRVGSLPIEIAAVVSNHPDHRELIEWHGIPYFHVPVDPQNKQVAEGRLLELVEEYDVELVILARYMQILSDALTAELSGKAINIHHSFLPSFKGSKPYHQAFERGVKTIGATAHYVNEELDEGPIISQQVMQVDHAFGPEDLAAAGRDSECKALADAVKLHCESRVFVDGNRTIILR</sequence>
<dbReference type="PIRSF" id="PIRSF036480">
    <property type="entry name" value="FormyFH4_hydr"/>
    <property type="match status" value="1"/>
</dbReference>
<dbReference type="NCBIfam" id="NF004684">
    <property type="entry name" value="PRK06027.1"/>
    <property type="match status" value="1"/>
</dbReference>
<evidence type="ECO:0000256" key="4">
    <source>
        <dbReference type="NCBIfam" id="TIGR00655"/>
    </source>
</evidence>
<dbReference type="Gene3D" id="3.40.50.170">
    <property type="entry name" value="Formyl transferase, N-terminal domain"/>
    <property type="match status" value="1"/>
</dbReference>
<keyword evidence="7" id="KW-1185">Reference proteome</keyword>
<dbReference type="InterPro" id="IPR044074">
    <property type="entry name" value="PurU_ACT"/>
</dbReference>
<comment type="catalytic activity">
    <reaction evidence="3">
        <text>(6R)-10-formyltetrahydrofolate + H2O = (6S)-5,6,7,8-tetrahydrofolate + formate + H(+)</text>
        <dbReference type="Rhea" id="RHEA:19833"/>
        <dbReference type="ChEBI" id="CHEBI:15377"/>
        <dbReference type="ChEBI" id="CHEBI:15378"/>
        <dbReference type="ChEBI" id="CHEBI:15740"/>
        <dbReference type="ChEBI" id="CHEBI:57453"/>
        <dbReference type="ChEBI" id="CHEBI:195366"/>
        <dbReference type="EC" id="3.5.1.10"/>
    </reaction>
</comment>
<comment type="similarity">
    <text evidence="3">Belongs to the PurU family.</text>
</comment>
<dbReference type="RefSeq" id="WP_254167351.1">
    <property type="nucleotide sequence ID" value="NZ_JANAFB010000029.1"/>
</dbReference>
<feature type="active site" evidence="3">
    <location>
        <position position="244"/>
    </location>
</feature>
<organism evidence="6 7">
    <name type="scientific">Rothia santali</name>
    <dbReference type="NCBI Taxonomy" id="2949643"/>
    <lineage>
        <taxon>Bacteria</taxon>
        <taxon>Bacillati</taxon>
        <taxon>Actinomycetota</taxon>
        <taxon>Actinomycetes</taxon>
        <taxon>Micrococcales</taxon>
        <taxon>Micrococcaceae</taxon>
        <taxon>Rothia</taxon>
    </lineage>
</organism>
<keyword evidence="1 3" id="KW-0554">One-carbon metabolism</keyword>
<dbReference type="PRINTS" id="PR01575">
    <property type="entry name" value="FFH4HYDRLASE"/>
</dbReference>
<dbReference type="SUPFAM" id="SSF53328">
    <property type="entry name" value="Formyltransferase"/>
    <property type="match status" value="1"/>
</dbReference>
<accession>A0A9X2HKE8</accession>
<name>A0A9X2HKE8_9MICC</name>
<dbReference type="PANTHER" id="PTHR42706:SF1">
    <property type="entry name" value="FORMYLTETRAHYDROFOLATE DEFORMYLASE 2, MITOCHONDRIAL"/>
    <property type="match status" value="1"/>
</dbReference>
<dbReference type="HAMAP" id="MF_01927">
    <property type="entry name" value="PurU"/>
    <property type="match status" value="1"/>
</dbReference>
<comment type="function">
    <text evidence="3">Catalyzes the hydrolysis of 10-formyltetrahydrofolate (formyl-FH4) to formate and tetrahydrofolate (FH4).</text>
</comment>
<gene>
    <name evidence="3 6" type="primary">purU</name>
    <name evidence="6" type="ORF">NBM05_11160</name>
</gene>
<reference evidence="6" key="1">
    <citation type="submission" date="2022-06" db="EMBL/GenBank/DDBJ databases">
        <title>Rothia sp. isolated from sandalwood seedling.</title>
        <authorList>
            <person name="Tuikhar N."/>
            <person name="Kirdat K."/>
            <person name="Thorat V."/>
            <person name="Swetha P."/>
            <person name="Padma S."/>
            <person name="Sundararaj R."/>
            <person name="Yadav A."/>
        </authorList>
    </citation>
    <scope>NUCLEOTIDE SEQUENCE</scope>
    <source>
        <strain evidence="6">AR01</strain>
    </source>
</reference>